<comment type="caution">
    <text evidence="2">The sequence shown here is derived from an EMBL/GenBank/DDBJ whole genome shotgun (WGS) entry which is preliminary data.</text>
</comment>
<dbReference type="Pfam" id="PF17667">
    <property type="entry name" value="Pkinase_fungal"/>
    <property type="match status" value="1"/>
</dbReference>
<proteinExistence type="predicted"/>
<dbReference type="SUPFAM" id="SSF56112">
    <property type="entry name" value="Protein kinase-like (PK-like)"/>
    <property type="match status" value="1"/>
</dbReference>
<organism evidence="2 3">
    <name type="scientific">Pleurotus ostreatus</name>
    <name type="common">Oyster mushroom</name>
    <name type="synonym">White-rot fungus</name>
    <dbReference type="NCBI Taxonomy" id="5322"/>
    <lineage>
        <taxon>Eukaryota</taxon>
        <taxon>Fungi</taxon>
        <taxon>Dikarya</taxon>
        <taxon>Basidiomycota</taxon>
        <taxon>Agaricomycotina</taxon>
        <taxon>Agaricomycetes</taxon>
        <taxon>Agaricomycetidae</taxon>
        <taxon>Agaricales</taxon>
        <taxon>Pleurotineae</taxon>
        <taxon>Pleurotaceae</taxon>
        <taxon>Pleurotus</taxon>
    </lineage>
</organism>
<evidence type="ECO:0000313" key="2">
    <source>
        <dbReference type="EMBL" id="KAF7419634.1"/>
    </source>
</evidence>
<dbReference type="EMBL" id="JACETU010000010">
    <property type="protein sequence ID" value="KAF7419634.1"/>
    <property type="molecule type" value="Genomic_DNA"/>
</dbReference>
<dbReference type="Proteomes" id="UP000623687">
    <property type="component" value="Unassembled WGS sequence"/>
</dbReference>
<sequence>MDSESGSDLGDTLNDVAHDLFLTESVESWRETYARPSSRLTESLSKVKAELIKGDLLSSQGFCQTLAAQETGKVGNRIYSHIKEIVTKSQSALRQVSTEYESAQISDHPGYVTFLDGGIFLAASNEERAADCVAEEDDHELKIHDSILAAEFNKKNNLKAFFDNIKKAIGAATSTLYNDPCRRHVYAMTLQGKQLRMWYFCRSHIAISLPFNIHKAQDDFLLFLLFPISPTKEELGFDPTVVRVIRRTGAVFRYKVGDVYYETVRKVILDGAGWREDERDKELHVLRDVWLYHGSTMEKDIQDQIFGKFDKGTREKVRPHFLTILQDVEVSFKTNGVERKDVTPLATGLSISKGSRVSKAPLDQGASKMSFQPSREAPKARIHVRTVFNECCEPVYDIADIVTLAKCLDGAIVGLDYLRQAGFVHRDISGGNILCYAPERSEDTTAAVKATGIGKIADLEYCRPYEDSEPNEPITGTPYFLPTEYSTQTYQFFPPENDGPAQKFLFNHVPTSLLVADKGFQKTAKSLRASASRWFACVDNAARISMIKGGCHEEWRELREFWAMTGTSPAPFLEQVQTVDIRQSFVSAQRAAEAGTG</sequence>
<feature type="domain" description="Fungal-type protein kinase" evidence="1">
    <location>
        <begin position="135"/>
        <end position="484"/>
    </location>
</feature>
<dbReference type="PANTHER" id="PTHR38248">
    <property type="entry name" value="FUNK1 6"/>
    <property type="match status" value="1"/>
</dbReference>
<keyword evidence="3" id="KW-1185">Reference proteome</keyword>
<dbReference type="RefSeq" id="XP_036626488.1">
    <property type="nucleotide sequence ID" value="XM_036771867.1"/>
</dbReference>
<accession>A0A8H6ZKX7</accession>
<gene>
    <name evidence="2" type="ORF">PC9H_002225</name>
</gene>
<dbReference type="InterPro" id="IPR011009">
    <property type="entry name" value="Kinase-like_dom_sf"/>
</dbReference>
<name>A0A8H6ZKX7_PLEOS</name>
<evidence type="ECO:0000259" key="1">
    <source>
        <dbReference type="Pfam" id="PF17667"/>
    </source>
</evidence>
<dbReference type="Gene3D" id="1.10.510.10">
    <property type="entry name" value="Transferase(Phosphotransferase) domain 1"/>
    <property type="match status" value="1"/>
</dbReference>
<evidence type="ECO:0000313" key="3">
    <source>
        <dbReference type="Proteomes" id="UP000623687"/>
    </source>
</evidence>
<reference evidence="2" key="1">
    <citation type="submission" date="2019-07" db="EMBL/GenBank/DDBJ databases">
        <authorList>
            <person name="Palmer J.M."/>
        </authorList>
    </citation>
    <scope>NUCLEOTIDE SEQUENCE</scope>
    <source>
        <strain evidence="2">PC9</strain>
    </source>
</reference>
<dbReference type="GeneID" id="59372066"/>
<dbReference type="OrthoDB" id="2968692at2759"/>
<dbReference type="VEuPathDB" id="FungiDB:PC9H_002225"/>
<protein>
    <recommendedName>
        <fullName evidence="1">Fungal-type protein kinase domain-containing protein</fullName>
    </recommendedName>
</protein>
<dbReference type="PANTHER" id="PTHR38248:SF2">
    <property type="entry name" value="FUNK1 11"/>
    <property type="match status" value="1"/>
</dbReference>
<dbReference type="InterPro" id="IPR040976">
    <property type="entry name" value="Pkinase_fungal"/>
</dbReference>
<dbReference type="AlphaFoldDB" id="A0A8H6ZKX7"/>